<accession>A0A0J1IMX1</accession>
<keyword evidence="13" id="KW-1185">Reference proteome</keyword>
<evidence type="ECO:0000256" key="6">
    <source>
        <dbReference type="ARBA" id="ARBA00022840"/>
    </source>
</evidence>
<dbReference type="Pfam" id="PF05746">
    <property type="entry name" value="DALR_1"/>
    <property type="match status" value="1"/>
</dbReference>
<dbReference type="GO" id="GO:0005524">
    <property type="term" value="F:ATP binding"/>
    <property type="evidence" value="ECO:0007669"/>
    <property type="project" value="UniProtKB-UniRule"/>
</dbReference>
<evidence type="ECO:0000256" key="7">
    <source>
        <dbReference type="ARBA" id="ARBA00022917"/>
    </source>
</evidence>
<dbReference type="PANTHER" id="PTHR30075">
    <property type="entry name" value="GLYCYL-TRNA SYNTHETASE"/>
    <property type="match status" value="1"/>
</dbReference>
<dbReference type="AlphaFoldDB" id="A0A0J1IMX1"/>
<name>A0A0J1IMX1_NIACI</name>
<dbReference type="InterPro" id="IPR008909">
    <property type="entry name" value="DALR_anticod-bd"/>
</dbReference>
<dbReference type="EC" id="6.1.1.14" evidence="10"/>
<evidence type="ECO:0000256" key="8">
    <source>
        <dbReference type="ARBA" id="ARBA00023146"/>
    </source>
</evidence>
<dbReference type="OrthoDB" id="9775440at2"/>
<keyword evidence="5 10" id="KW-0547">Nucleotide-binding</keyword>
<dbReference type="GO" id="GO:0004814">
    <property type="term" value="F:arginine-tRNA ligase activity"/>
    <property type="evidence" value="ECO:0007669"/>
    <property type="project" value="InterPro"/>
</dbReference>
<dbReference type="GO" id="GO:0005829">
    <property type="term" value="C:cytosol"/>
    <property type="evidence" value="ECO:0007669"/>
    <property type="project" value="TreeGrafter"/>
</dbReference>
<keyword evidence="7 10" id="KW-0648">Protein biosynthesis</keyword>
<evidence type="ECO:0000313" key="12">
    <source>
        <dbReference type="EMBL" id="KLV27309.1"/>
    </source>
</evidence>
<proteinExistence type="inferred from homology"/>
<dbReference type="NCBIfam" id="TIGR00211">
    <property type="entry name" value="glyS"/>
    <property type="match status" value="1"/>
</dbReference>
<evidence type="ECO:0000256" key="4">
    <source>
        <dbReference type="ARBA" id="ARBA00022598"/>
    </source>
</evidence>
<evidence type="ECO:0000256" key="3">
    <source>
        <dbReference type="ARBA" id="ARBA00022490"/>
    </source>
</evidence>
<dbReference type="GO" id="GO:0006426">
    <property type="term" value="P:glycyl-tRNA aminoacylation"/>
    <property type="evidence" value="ECO:0007669"/>
    <property type="project" value="UniProtKB-UniRule"/>
</dbReference>
<keyword evidence="3 10" id="KW-0963">Cytoplasm</keyword>
<evidence type="ECO:0000256" key="5">
    <source>
        <dbReference type="ARBA" id="ARBA00022741"/>
    </source>
</evidence>
<dbReference type="Pfam" id="PF02092">
    <property type="entry name" value="tRNA_synt_2f"/>
    <property type="match status" value="1"/>
</dbReference>
<dbReference type="InterPro" id="IPR015944">
    <property type="entry name" value="Gly-tRNA-synth_bsu"/>
</dbReference>
<keyword evidence="6 10" id="KW-0067">ATP-binding</keyword>
<dbReference type="EMBL" id="LDPH01000004">
    <property type="protein sequence ID" value="KLV27309.1"/>
    <property type="molecule type" value="Genomic_DNA"/>
</dbReference>
<dbReference type="PROSITE" id="PS50861">
    <property type="entry name" value="AA_TRNA_LIGASE_II_GLYAB"/>
    <property type="match status" value="1"/>
</dbReference>
<keyword evidence="4 10" id="KW-0436">Ligase</keyword>
<comment type="subunit">
    <text evidence="10">Tetramer of two alpha and two beta subunits.</text>
</comment>
<evidence type="ECO:0000256" key="9">
    <source>
        <dbReference type="ARBA" id="ARBA00047937"/>
    </source>
</evidence>
<sequence length="688" mass="77992">MNKRDLLLEIGLEEMPARFISASIQSLKEKMEAWLAEKQLGYASVQAFSSPRRLALLVTDLDESQQDMEEEAKGPAKRIALNEAGEWSKAAAGFTRGQGLTVEDIYFKEINGVEYAHVKKFIKGKQTSELLSELKELILSLTFPKNMRWANNELRYIRPIKWLIALFGEEIIPFSITNVETSNQSRGHRFLGGEIVFQNPSDYEKKMLAQYVMVNAAERKEAIVSQIKKLEEENNWIIPIDEDLLEEVTNLVEYPTALYGTFDESYLELPTEVLITSMKEHQRYFPVKSKEGKLLPYFVTVRNGDHQHLDKVARGNEKVLRARLADAAFFYKEDQKLAIDDLLKKLEAIVYHEEIGTLAEKVARVRLLASKLADELQLTSEEKQDVDRAAQIAKFDLVTNMVYEFPELQGLMGERYAIQKGEKASVANAINEHYMPRHADDETAPSNVGGVLALAEKLDTIVSFFSIGLVPTGSQDPYALRRQATGIVQTLIDKNWNIPIEQLVELAIQAIENVSKVSGQELVDSVLSFFKLRVKYILQEQGIRYDMIDAVLAEKIGGAASVLRKAKVLELHKDDANFKEGIEALSRIINISNKAVTVSAVDSSLFENEYESDLYNRFTAVKEKINTKVEEKEYFELLFSLQEAISAYFDHTMVMADNEKIKENRLNLMAEIAAYIKGFASVNEIIVK</sequence>
<evidence type="ECO:0000256" key="1">
    <source>
        <dbReference type="ARBA" id="ARBA00004496"/>
    </source>
</evidence>
<evidence type="ECO:0000259" key="11">
    <source>
        <dbReference type="Pfam" id="PF05746"/>
    </source>
</evidence>
<comment type="caution">
    <text evidence="12">The sequence shown here is derived from an EMBL/GenBank/DDBJ whole genome shotgun (WGS) entry which is preliminary data.</text>
</comment>
<protein>
    <recommendedName>
        <fullName evidence="10">Glycine--tRNA ligase beta subunit</fullName>
        <ecNumber evidence="10">6.1.1.14</ecNumber>
    </recommendedName>
    <alternativeName>
        <fullName evidence="10">Glycyl-tRNA synthetase beta subunit</fullName>
        <shortName evidence="10">GlyRS</shortName>
    </alternativeName>
</protein>
<dbReference type="PATRIC" id="fig|1397.4.peg.4148"/>
<reference evidence="12 13" key="1">
    <citation type="submission" date="2015-05" db="EMBL/GenBank/DDBJ databases">
        <title>Whole genome sequence and identification of bacterial endophytes from Costus igneus.</title>
        <authorList>
            <person name="Lee Y.P."/>
            <person name="Gan H.M."/>
            <person name="Eng W."/>
            <person name="Wheatley M.S."/>
            <person name="Caraballo A."/>
            <person name="Polter S."/>
            <person name="Savka M.A."/>
            <person name="Hudson A.O."/>
        </authorList>
    </citation>
    <scope>NUCLEOTIDE SEQUENCE [LARGE SCALE GENOMIC DNA]</scope>
    <source>
        <strain evidence="12 13">RIT379</strain>
    </source>
</reference>
<comment type="catalytic activity">
    <reaction evidence="9 10">
        <text>tRNA(Gly) + glycine + ATP = glycyl-tRNA(Gly) + AMP + diphosphate</text>
        <dbReference type="Rhea" id="RHEA:16013"/>
        <dbReference type="Rhea" id="RHEA-COMP:9664"/>
        <dbReference type="Rhea" id="RHEA-COMP:9683"/>
        <dbReference type="ChEBI" id="CHEBI:30616"/>
        <dbReference type="ChEBI" id="CHEBI:33019"/>
        <dbReference type="ChEBI" id="CHEBI:57305"/>
        <dbReference type="ChEBI" id="CHEBI:78442"/>
        <dbReference type="ChEBI" id="CHEBI:78522"/>
        <dbReference type="ChEBI" id="CHEBI:456215"/>
        <dbReference type="EC" id="6.1.1.14"/>
    </reaction>
</comment>
<dbReference type="PRINTS" id="PR01045">
    <property type="entry name" value="TRNASYNTHGB"/>
</dbReference>
<dbReference type="GO" id="GO:0004820">
    <property type="term" value="F:glycine-tRNA ligase activity"/>
    <property type="evidence" value="ECO:0007669"/>
    <property type="project" value="UniProtKB-UniRule"/>
</dbReference>
<evidence type="ECO:0000256" key="10">
    <source>
        <dbReference type="HAMAP-Rule" id="MF_00255"/>
    </source>
</evidence>
<dbReference type="Proteomes" id="UP000036045">
    <property type="component" value="Unassembled WGS sequence"/>
</dbReference>
<organism evidence="12 13">
    <name type="scientific">Niallia circulans</name>
    <name type="common">Bacillus circulans</name>
    <dbReference type="NCBI Taxonomy" id="1397"/>
    <lineage>
        <taxon>Bacteria</taxon>
        <taxon>Bacillati</taxon>
        <taxon>Bacillota</taxon>
        <taxon>Bacilli</taxon>
        <taxon>Bacillales</taxon>
        <taxon>Bacillaceae</taxon>
        <taxon>Niallia</taxon>
    </lineage>
</organism>
<dbReference type="PANTHER" id="PTHR30075:SF2">
    <property type="entry name" value="GLYCINE--TRNA LIGASE, CHLOROPLASTIC_MITOCHONDRIAL 2"/>
    <property type="match status" value="1"/>
</dbReference>
<keyword evidence="8 10" id="KW-0030">Aminoacyl-tRNA synthetase</keyword>
<dbReference type="RefSeq" id="WP_047941288.1">
    <property type="nucleotide sequence ID" value="NZ_JBANBP010000106.1"/>
</dbReference>
<feature type="domain" description="DALR anticodon binding" evidence="11">
    <location>
        <begin position="584"/>
        <end position="677"/>
    </location>
</feature>
<gene>
    <name evidence="10" type="primary">glyS</name>
    <name evidence="12" type="ORF">ABW02_07300</name>
</gene>
<dbReference type="HAMAP" id="MF_00255">
    <property type="entry name" value="Gly_tRNA_synth_beta"/>
    <property type="match status" value="1"/>
</dbReference>
<dbReference type="SUPFAM" id="SSF109604">
    <property type="entry name" value="HD-domain/PDEase-like"/>
    <property type="match status" value="1"/>
</dbReference>
<dbReference type="GO" id="GO:0006420">
    <property type="term" value="P:arginyl-tRNA aminoacylation"/>
    <property type="evidence" value="ECO:0007669"/>
    <property type="project" value="InterPro"/>
</dbReference>
<dbReference type="InterPro" id="IPR006194">
    <property type="entry name" value="Gly-tRNA-synth_heterodimer"/>
</dbReference>
<comment type="subcellular location">
    <subcellularLocation>
        <location evidence="1 10">Cytoplasm</location>
    </subcellularLocation>
</comment>
<evidence type="ECO:0000256" key="2">
    <source>
        <dbReference type="ARBA" id="ARBA00008226"/>
    </source>
</evidence>
<comment type="similarity">
    <text evidence="2 10">Belongs to the class-II aminoacyl-tRNA synthetase family.</text>
</comment>
<evidence type="ECO:0000313" key="13">
    <source>
        <dbReference type="Proteomes" id="UP000036045"/>
    </source>
</evidence>